<evidence type="ECO:0000256" key="6">
    <source>
        <dbReference type="SAM" id="Phobius"/>
    </source>
</evidence>
<keyword evidence="4" id="KW-0807">Transducer</keyword>
<dbReference type="RefSeq" id="WP_149755914.1">
    <property type="nucleotide sequence ID" value="NZ_FOMS01000006.1"/>
</dbReference>
<evidence type="ECO:0000259" key="7">
    <source>
        <dbReference type="PROSITE" id="PS50111"/>
    </source>
</evidence>
<dbReference type="Pfam" id="PF00672">
    <property type="entry name" value="HAMP"/>
    <property type="match status" value="1"/>
</dbReference>
<dbReference type="InterPro" id="IPR003660">
    <property type="entry name" value="HAMP_dom"/>
</dbReference>
<feature type="domain" description="Methyl-accepting transducer" evidence="7">
    <location>
        <begin position="561"/>
        <end position="790"/>
    </location>
</feature>
<keyword evidence="6" id="KW-0472">Membrane</keyword>
<evidence type="ECO:0000259" key="9">
    <source>
        <dbReference type="PROSITE" id="PS50885"/>
    </source>
</evidence>
<dbReference type="CDD" id="cd11386">
    <property type="entry name" value="MCP_signal"/>
    <property type="match status" value="1"/>
</dbReference>
<evidence type="ECO:0000256" key="3">
    <source>
        <dbReference type="ARBA" id="ARBA00029447"/>
    </source>
</evidence>
<feature type="domain" description="HAMP" evidence="9">
    <location>
        <begin position="193"/>
        <end position="246"/>
    </location>
</feature>
<evidence type="ECO:0000313" key="11">
    <source>
        <dbReference type="Proteomes" id="UP000325289"/>
    </source>
</evidence>
<sequence>MRGSPSTSPFRSIFVTIAALCVLSCAIVALAMTLVYSRGILEAESKGLRQEAENLTTLVGEMSAASVRFGNTEHTISFLDRLMDMEEGRILGAVASGPEGEAVTTAGSMEGVDATELAREAMMSRQRVTGQGGLTIAEPLFHGGGTEPVGALVTHWTDVIAVEQAGDLTGRALLVTGLVTLAALAATILLYKLLLVDPVRTARDVIGRLSRHEYDFDVPQRGRADEIGDIARALDGLREQLVKGRAAEREAQFQGAAFRNASAALMMVDNDLRITAVNGPLRELFHLARPALKESGRANPDPEALVGCTMDDFHGNASSIRAKIRTLGESGMNSHIILGNRRIDLRVNRATDVAGDTIGYVLEWIDISDVWFKNAMADAIESSQLMCQLTTDGRILRSNELFAAALNSSREALADSDFGRLVTGLGTEDASLADTMSRVAAGTAFHGEIRLRSAEGRALVLDGSLTRVADMNGKVDRLFLLARDVTTAHEEIKAARMESDRAEAERITVVDKLRIALSNLSDGDLTARIEDPFAPNYEDLRVDFNAAMDKLETALVEILDSASNIRNETGDISNTADSLSKRTESTAATLEQTAAALDMLTNSVRHTADGATQADKAVSAARVNAEESGGVVVETVAAMDQIASSSEEITSIIKVIDDIAFQTNLLALNAGVEAARAGDAGRGFAVVASEVRALAQRSSDAAREIKELIAESGSQVQKGVDLVGRTGKALQQIANSVTEISTLVSDIAGSAQQQSINLEEINGSVTNLDQSTQQVAARLEETTAASEALRNDAVLLVDTLARFKLRGDVSDARKVQAPTPLPERAVAGTRATSTAPTFEPTPQATEKWADF</sequence>
<dbReference type="Pfam" id="PF08448">
    <property type="entry name" value="PAS_4"/>
    <property type="match status" value="1"/>
</dbReference>
<protein>
    <submittedName>
        <fullName evidence="10">Methyl-accepting chemotaxis sensory transducer with Pas/Pac sensor</fullName>
    </submittedName>
</protein>
<dbReference type="InterPro" id="IPR004089">
    <property type="entry name" value="MCPsignal_dom"/>
</dbReference>
<feature type="compositionally biased region" description="Polar residues" evidence="5">
    <location>
        <begin position="830"/>
        <end position="844"/>
    </location>
</feature>
<reference evidence="10 11" key="1">
    <citation type="submission" date="2016-10" db="EMBL/GenBank/DDBJ databases">
        <authorList>
            <person name="Varghese N."/>
            <person name="Submissions S."/>
        </authorList>
    </citation>
    <scope>NUCLEOTIDE SEQUENCE [LARGE SCALE GENOMIC DNA]</scope>
    <source>
        <strain evidence="11">YIM D21,KCTC 23444,ACCC 10710</strain>
    </source>
</reference>
<dbReference type="Pfam" id="PF00015">
    <property type="entry name" value="MCPsignal"/>
    <property type="match status" value="1"/>
</dbReference>
<feature type="transmembrane region" description="Helical" evidence="6">
    <location>
        <begin position="12"/>
        <end position="36"/>
    </location>
</feature>
<dbReference type="Gene3D" id="6.10.340.10">
    <property type="match status" value="1"/>
</dbReference>
<dbReference type="PROSITE" id="PS50111">
    <property type="entry name" value="CHEMOTAXIS_TRANSDUC_2"/>
    <property type="match status" value="1"/>
</dbReference>
<dbReference type="GO" id="GO:0006935">
    <property type="term" value="P:chemotaxis"/>
    <property type="evidence" value="ECO:0007669"/>
    <property type="project" value="UniProtKB-KW"/>
</dbReference>
<dbReference type="SUPFAM" id="SSF58104">
    <property type="entry name" value="Methyl-accepting chemotaxis protein (MCP) signaling domain"/>
    <property type="match status" value="1"/>
</dbReference>
<dbReference type="OrthoDB" id="9765776at2"/>
<dbReference type="FunFam" id="1.10.287.950:FF:000001">
    <property type="entry name" value="Methyl-accepting chemotaxis sensory transducer"/>
    <property type="match status" value="1"/>
</dbReference>
<dbReference type="InterPro" id="IPR000727">
    <property type="entry name" value="T_SNARE_dom"/>
</dbReference>
<keyword evidence="6" id="KW-1133">Transmembrane helix</keyword>
<dbReference type="InterPro" id="IPR051310">
    <property type="entry name" value="MCP_chemotaxis"/>
</dbReference>
<dbReference type="GO" id="GO:0004888">
    <property type="term" value="F:transmembrane signaling receptor activity"/>
    <property type="evidence" value="ECO:0007669"/>
    <property type="project" value="InterPro"/>
</dbReference>
<evidence type="ECO:0000256" key="2">
    <source>
        <dbReference type="ARBA" id="ARBA00022500"/>
    </source>
</evidence>
<dbReference type="PROSITE" id="PS50885">
    <property type="entry name" value="HAMP"/>
    <property type="match status" value="2"/>
</dbReference>
<evidence type="ECO:0000259" key="8">
    <source>
        <dbReference type="PROSITE" id="PS50192"/>
    </source>
</evidence>
<comment type="similarity">
    <text evidence="3">Belongs to the methyl-accepting chemotaxis (MCP) protein family.</text>
</comment>
<dbReference type="GO" id="GO:0016020">
    <property type="term" value="C:membrane"/>
    <property type="evidence" value="ECO:0007669"/>
    <property type="project" value="UniProtKB-SubCell"/>
</dbReference>
<dbReference type="InterPro" id="IPR004090">
    <property type="entry name" value="Chemotax_Me-accpt_rcpt"/>
</dbReference>
<evidence type="ECO:0000256" key="1">
    <source>
        <dbReference type="ARBA" id="ARBA00004370"/>
    </source>
</evidence>
<dbReference type="SMART" id="SM00304">
    <property type="entry name" value="HAMP"/>
    <property type="match status" value="2"/>
</dbReference>
<evidence type="ECO:0000256" key="4">
    <source>
        <dbReference type="PROSITE-ProRule" id="PRU00284"/>
    </source>
</evidence>
<feature type="domain" description="HAMP" evidence="9">
    <location>
        <begin position="504"/>
        <end position="556"/>
    </location>
</feature>
<dbReference type="Gene3D" id="3.30.450.20">
    <property type="entry name" value="PAS domain"/>
    <property type="match status" value="2"/>
</dbReference>
<dbReference type="EMBL" id="FOMS01000006">
    <property type="protein sequence ID" value="SFE08867.1"/>
    <property type="molecule type" value="Genomic_DNA"/>
</dbReference>
<comment type="subcellular location">
    <subcellularLocation>
        <location evidence="1">Membrane</location>
    </subcellularLocation>
</comment>
<dbReference type="AlphaFoldDB" id="A0A1I1XNG3"/>
<dbReference type="PRINTS" id="PR00260">
    <property type="entry name" value="CHEMTRNSDUCR"/>
</dbReference>
<dbReference type="Gene3D" id="1.10.287.950">
    <property type="entry name" value="Methyl-accepting chemotaxis protein"/>
    <property type="match status" value="1"/>
</dbReference>
<dbReference type="SMART" id="SM00283">
    <property type="entry name" value="MA"/>
    <property type="match status" value="1"/>
</dbReference>
<dbReference type="PANTHER" id="PTHR43531">
    <property type="entry name" value="PROTEIN ICFG"/>
    <property type="match status" value="1"/>
</dbReference>
<proteinExistence type="inferred from homology"/>
<keyword evidence="6" id="KW-0812">Transmembrane</keyword>
<dbReference type="InterPro" id="IPR035965">
    <property type="entry name" value="PAS-like_dom_sf"/>
</dbReference>
<feature type="domain" description="T-SNARE coiled-coil homology" evidence="8">
    <location>
        <begin position="720"/>
        <end position="782"/>
    </location>
</feature>
<feature type="region of interest" description="Disordered" evidence="5">
    <location>
        <begin position="814"/>
        <end position="851"/>
    </location>
</feature>
<dbReference type="Proteomes" id="UP000325289">
    <property type="component" value="Unassembled WGS sequence"/>
</dbReference>
<organism evidence="10 11">
    <name type="scientific">Roseivivax sediminis</name>
    <dbReference type="NCBI Taxonomy" id="936889"/>
    <lineage>
        <taxon>Bacteria</taxon>
        <taxon>Pseudomonadati</taxon>
        <taxon>Pseudomonadota</taxon>
        <taxon>Alphaproteobacteria</taxon>
        <taxon>Rhodobacterales</taxon>
        <taxon>Roseobacteraceae</taxon>
        <taxon>Roseivivax</taxon>
    </lineage>
</organism>
<dbReference type="InterPro" id="IPR013656">
    <property type="entry name" value="PAS_4"/>
</dbReference>
<evidence type="ECO:0000256" key="5">
    <source>
        <dbReference type="SAM" id="MobiDB-lite"/>
    </source>
</evidence>
<accession>A0A1I1XNG3</accession>
<dbReference type="PANTHER" id="PTHR43531:SF11">
    <property type="entry name" value="METHYL-ACCEPTING CHEMOTAXIS PROTEIN 3"/>
    <property type="match status" value="1"/>
</dbReference>
<keyword evidence="11" id="KW-1185">Reference proteome</keyword>
<name>A0A1I1XNG3_9RHOB</name>
<dbReference type="SUPFAM" id="SSF158472">
    <property type="entry name" value="HAMP domain-like"/>
    <property type="match status" value="1"/>
</dbReference>
<dbReference type="PROSITE" id="PS50192">
    <property type="entry name" value="T_SNARE"/>
    <property type="match status" value="1"/>
</dbReference>
<gene>
    <name evidence="10" type="ORF">SAMN04515678_10672</name>
</gene>
<dbReference type="SUPFAM" id="SSF55785">
    <property type="entry name" value="PYP-like sensor domain (PAS domain)"/>
    <property type="match status" value="1"/>
</dbReference>
<evidence type="ECO:0000313" key="10">
    <source>
        <dbReference type="EMBL" id="SFE08867.1"/>
    </source>
</evidence>
<dbReference type="GO" id="GO:0007165">
    <property type="term" value="P:signal transduction"/>
    <property type="evidence" value="ECO:0007669"/>
    <property type="project" value="UniProtKB-KW"/>
</dbReference>
<keyword evidence="2" id="KW-0145">Chemotaxis</keyword>